<proteinExistence type="inferred from homology"/>
<organism evidence="7 8">
    <name type="scientific">Microctonus aethiopoides</name>
    <dbReference type="NCBI Taxonomy" id="144406"/>
    <lineage>
        <taxon>Eukaryota</taxon>
        <taxon>Metazoa</taxon>
        <taxon>Ecdysozoa</taxon>
        <taxon>Arthropoda</taxon>
        <taxon>Hexapoda</taxon>
        <taxon>Insecta</taxon>
        <taxon>Pterygota</taxon>
        <taxon>Neoptera</taxon>
        <taxon>Endopterygota</taxon>
        <taxon>Hymenoptera</taxon>
        <taxon>Apocrita</taxon>
        <taxon>Ichneumonoidea</taxon>
        <taxon>Braconidae</taxon>
        <taxon>Euphorinae</taxon>
        <taxon>Microctonus</taxon>
    </lineage>
</organism>
<evidence type="ECO:0000256" key="4">
    <source>
        <dbReference type="ARBA" id="ARBA00023273"/>
    </source>
</evidence>
<comment type="subcellular location">
    <subcellularLocation>
        <location evidence="1">Cytoplasm</location>
        <location evidence="1">Cytoskeleton</location>
        <location evidence="1">Cilium axoneme</location>
    </subcellularLocation>
</comment>
<evidence type="ECO:0000259" key="6">
    <source>
        <dbReference type="Pfam" id="PF10629"/>
    </source>
</evidence>
<dbReference type="GO" id="GO:0005930">
    <property type="term" value="C:axoneme"/>
    <property type="evidence" value="ECO:0007669"/>
    <property type="project" value="UniProtKB-SubCell"/>
</dbReference>
<gene>
    <name evidence="7" type="ORF">PV328_006055</name>
</gene>
<reference evidence="7" key="2">
    <citation type="submission" date="2023-03" db="EMBL/GenBank/DDBJ databases">
        <authorList>
            <person name="Inwood S.N."/>
            <person name="Skelly J.G."/>
            <person name="Guhlin J."/>
            <person name="Harrop T.W.R."/>
            <person name="Goldson S.G."/>
            <person name="Dearden P.K."/>
        </authorList>
    </citation>
    <scope>NUCLEOTIDE SEQUENCE</scope>
    <source>
        <strain evidence="7">Irish</strain>
        <tissue evidence="7">Whole body</tissue>
    </source>
</reference>
<dbReference type="Proteomes" id="UP001168990">
    <property type="component" value="Unassembled WGS sequence"/>
</dbReference>
<evidence type="ECO:0000256" key="2">
    <source>
        <dbReference type="ARBA" id="ARBA00022490"/>
    </source>
</evidence>
<dbReference type="GO" id="GO:0015630">
    <property type="term" value="C:microtubule cytoskeleton"/>
    <property type="evidence" value="ECO:0007669"/>
    <property type="project" value="UniProtKB-ARBA"/>
</dbReference>
<sequence length="311" mass="35521">MTTTIEITSTPQPHLIPGYTGYCPQYRYTCGETYGNVTHKLLLDPTIHHADTLILSNKITDDYDASRPSKDDIDVVTTRSKKRDITYQHPMIPGYQGFMPKLNSQLGQRFSVMATEGLAEFDREHWKNKEARHRLEKVVAMQDGRAEPQTLDDRLLLKSEYKLPLLSVRPECARMMNCLPVKKPSEVPKDHSILPYFMNNDNEQKYFMSGHTGHIPFGYSHFGATHSPQTNRALCDFTSNYRMRQSAEWAPATISRPDPPCLIQPTDIYHKHVGLIPNYLGHIPGANFRHGKTFGADTTDAKRWLRGDFSI</sequence>
<dbReference type="EMBL" id="JAQQBS010000002">
    <property type="protein sequence ID" value="KAK0172778.1"/>
    <property type="molecule type" value="Genomic_DNA"/>
</dbReference>
<keyword evidence="2" id="KW-0963">Cytoplasm</keyword>
<dbReference type="PANTHER" id="PTHR22146:SF8">
    <property type="entry name" value="PROTEIN FAM166B"/>
    <property type="match status" value="1"/>
</dbReference>
<evidence type="ECO:0000313" key="8">
    <source>
        <dbReference type="Proteomes" id="UP001168990"/>
    </source>
</evidence>
<keyword evidence="8" id="KW-1185">Reference proteome</keyword>
<feature type="domain" description="Ciliary microtubule inner protein 2A-C-like" evidence="6">
    <location>
        <begin position="274"/>
        <end position="299"/>
    </location>
</feature>
<comment type="caution">
    <text evidence="7">The sequence shown here is derived from an EMBL/GenBank/DDBJ whole genome shotgun (WGS) entry which is preliminary data.</text>
</comment>
<evidence type="ECO:0000256" key="1">
    <source>
        <dbReference type="ARBA" id="ARBA00004430"/>
    </source>
</evidence>
<protein>
    <recommendedName>
        <fullName evidence="6">Ciliary microtubule inner protein 2A-C-like domain-containing protein</fullName>
    </recommendedName>
</protein>
<keyword evidence="4" id="KW-0966">Cell projection</keyword>
<feature type="domain" description="Ciliary microtubule inner protein 2A-C-like" evidence="6">
    <location>
        <begin position="12"/>
        <end position="44"/>
    </location>
</feature>
<accession>A0AA39KSZ1</accession>
<dbReference type="Pfam" id="PF10629">
    <property type="entry name" value="CMI2B-like"/>
    <property type="match status" value="2"/>
</dbReference>
<dbReference type="AlphaFoldDB" id="A0AA39KSZ1"/>
<evidence type="ECO:0000313" key="7">
    <source>
        <dbReference type="EMBL" id="KAK0172778.1"/>
    </source>
</evidence>
<dbReference type="InterPro" id="IPR018902">
    <property type="entry name" value="CMI2A-C-like_dom"/>
</dbReference>
<evidence type="ECO:0000256" key="3">
    <source>
        <dbReference type="ARBA" id="ARBA00023212"/>
    </source>
</evidence>
<comment type="similarity">
    <text evidence="5">Belongs to the CIMIP2 family.</text>
</comment>
<evidence type="ECO:0000256" key="5">
    <source>
        <dbReference type="ARBA" id="ARBA00035661"/>
    </source>
</evidence>
<dbReference type="PANTHER" id="PTHR22146">
    <property type="entry name" value="CAT EYE SYNDROME CRITICAL REGION PROTEIN 6"/>
    <property type="match status" value="1"/>
</dbReference>
<reference evidence="7" key="1">
    <citation type="journal article" date="2023" name="bioRxiv">
        <title>Scaffold-level genome assemblies of two parasitoid biocontrol wasps reveal the parthenogenesis mechanism and an associated novel virus.</title>
        <authorList>
            <person name="Inwood S."/>
            <person name="Skelly J."/>
            <person name="Guhlin J."/>
            <person name="Harrop T."/>
            <person name="Goldson S."/>
            <person name="Dearden P."/>
        </authorList>
    </citation>
    <scope>NUCLEOTIDE SEQUENCE</scope>
    <source>
        <strain evidence="7">Irish</strain>
        <tissue evidence="7">Whole body</tissue>
    </source>
</reference>
<name>A0AA39KSZ1_9HYME</name>
<keyword evidence="3" id="KW-0206">Cytoskeleton</keyword>